<comment type="caution">
    <text evidence="2">The sequence shown here is derived from an EMBL/GenBank/DDBJ whole genome shotgun (WGS) entry which is preliminary data.</text>
</comment>
<evidence type="ECO:0000259" key="1">
    <source>
        <dbReference type="Pfam" id="PF07589"/>
    </source>
</evidence>
<proteinExistence type="predicted"/>
<keyword evidence="3" id="KW-1185">Reference proteome</keyword>
<dbReference type="Proteomes" id="UP000574067">
    <property type="component" value="Unassembled WGS sequence"/>
</dbReference>
<dbReference type="NCBIfam" id="TIGR02595">
    <property type="entry name" value="PEP_CTERM"/>
    <property type="match status" value="1"/>
</dbReference>
<evidence type="ECO:0000313" key="2">
    <source>
        <dbReference type="EMBL" id="NML15908.1"/>
    </source>
</evidence>
<dbReference type="Pfam" id="PF07589">
    <property type="entry name" value="PEP-CTERM"/>
    <property type="match status" value="1"/>
</dbReference>
<dbReference type="AlphaFoldDB" id="A0A848F9H6"/>
<dbReference type="NCBIfam" id="NF035944">
    <property type="entry name" value="PEPxxWA-CTERM"/>
    <property type="match status" value="1"/>
</dbReference>
<dbReference type="InterPro" id="IPR013424">
    <property type="entry name" value="Ice-binding_C"/>
</dbReference>
<accession>A0A848F9H6</accession>
<organism evidence="2 3">
    <name type="scientific">Azohydromonas caseinilytica</name>
    <dbReference type="NCBI Taxonomy" id="2728836"/>
    <lineage>
        <taxon>Bacteria</taxon>
        <taxon>Pseudomonadati</taxon>
        <taxon>Pseudomonadota</taxon>
        <taxon>Betaproteobacteria</taxon>
        <taxon>Burkholderiales</taxon>
        <taxon>Sphaerotilaceae</taxon>
        <taxon>Azohydromonas</taxon>
    </lineage>
</organism>
<feature type="domain" description="Ice-binding protein C-terminal" evidence="1">
    <location>
        <begin position="73"/>
        <end position="97"/>
    </location>
</feature>
<protein>
    <submittedName>
        <fullName evidence="2">PEP-CTERM sorting domain-containing protein</fullName>
    </submittedName>
</protein>
<sequence length="101" mass="10834">MDINRKGWVTGTLTAPDWSGHRPALYRDGRLLDLNDLLVPAGARNGELRSALALNDRGQILGTGNRGHYLATPVPEPATPALMLAGLAIVGTVLRRRSAVR</sequence>
<evidence type="ECO:0000313" key="3">
    <source>
        <dbReference type="Proteomes" id="UP000574067"/>
    </source>
</evidence>
<name>A0A848F9H6_9BURK</name>
<dbReference type="EMBL" id="JABBFW010000007">
    <property type="protein sequence ID" value="NML15908.1"/>
    <property type="molecule type" value="Genomic_DNA"/>
</dbReference>
<gene>
    <name evidence="2" type="ORF">HHL10_13085</name>
</gene>
<reference evidence="2 3" key="1">
    <citation type="submission" date="2020-04" db="EMBL/GenBank/DDBJ databases">
        <title>Azohydromonas sp. isolated from soil.</title>
        <authorList>
            <person name="Dahal R.H."/>
        </authorList>
    </citation>
    <scope>NUCLEOTIDE SEQUENCE [LARGE SCALE GENOMIC DNA]</scope>
    <source>
        <strain evidence="2 3">G-1-1-14</strain>
    </source>
</reference>